<dbReference type="OrthoDB" id="1080565at2"/>
<reference evidence="2 3" key="1">
    <citation type="submission" date="2018-05" db="EMBL/GenBank/DDBJ databases">
        <title>Genomic Encyclopedia of Type Strains, Phase I: the one thousand microbial genomes (KMG-I) project.</title>
        <authorList>
            <person name="Kyrpides N."/>
        </authorList>
    </citation>
    <scope>NUCLEOTIDE SEQUENCE [LARGE SCALE GENOMIC DNA]</scope>
    <source>
        <strain evidence="2 3">DSM 15611</strain>
    </source>
</reference>
<dbReference type="EMBL" id="QJJX01000069">
    <property type="protein sequence ID" value="PXX16063.1"/>
    <property type="molecule type" value="Genomic_DNA"/>
</dbReference>
<proteinExistence type="predicted"/>
<dbReference type="InterPro" id="IPR009078">
    <property type="entry name" value="Ferritin-like_SF"/>
</dbReference>
<dbReference type="InterPro" id="IPR003251">
    <property type="entry name" value="Rr_diiron-bd_dom"/>
</dbReference>
<dbReference type="GeneID" id="84898736"/>
<sequence>MKITNDDMKVLLKAQQGELDAVLMYKALAKKVKRTKDAETFNRLAQEEGHHAAVFKNLTNRVLKPKKTMAIVLPLLYSIIGRKRLYGLIAKGEYAAVEKYQAVVEKFPEIESVKNDEKRHGDMVMALLND</sequence>
<evidence type="ECO:0000313" key="2">
    <source>
        <dbReference type="EMBL" id="PXX16063.1"/>
    </source>
</evidence>
<dbReference type="GO" id="GO:0046872">
    <property type="term" value="F:metal ion binding"/>
    <property type="evidence" value="ECO:0007669"/>
    <property type="project" value="InterPro"/>
</dbReference>
<organism evidence="2 3">
    <name type="scientific">Hoylesella shahii DSM 15611 = JCM 12083</name>
    <dbReference type="NCBI Taxonomy" id="1122991"/>
    <lineage>
        <taxon>Bacteria</taxon>
        <taxon>Pseudomonadati</taxon>
        <taxon>Bacteroidota</taxon>
        <taxon>Bacteroidia</taxon>
        <taxon>Bacteroidales</taxon>
        <taxon>Prevotellaceae</taxon>
        <taxon>Hoylesella</taxon>
    </lineage>
</organism>
<comment type="caution">
    <text evidence="2">The sequence shown here is derived from an EMBL/GenBank/DDBJ whole genome shotgun (WGS) entry which is preliminary data.</text>
</comment>
<dbReference type="GO" id="GO:0016491">
    <property type="term" value="F:oxidoreductase activity"/>
    <property type="evidence" value="ECO:0007669"/>
    <property type="project" value="InterPro"/>
</dbReference>
<dbReference type="InterPro" id="IPR012347">
    <property type="entry name" value="Ferritin-like"/>
</dbReference>
<accession>A0A318HP41</accession>
<evidence type="ECO:0000313" key="3">
    <source>
        <dbReference type="Proteomes" id="UP000248314"/>
    </source>
</evidence>
<keyword evidence="3" id="KW-1185">Reference proteome</keyword>
<evidence type="ECO:0000259" key="1">
    <source>
        <dbReference type="Pfam" id="PF02915"/>
    </source>
</evidence>
<dbReference type="Proteomes" id="UP000248314">
    <property type="component" value="Unassembled WGS sequence"/>
</dbReference>
<dbReference type="RefSeq" id="WP_025817752.1">
    <property type="nucleotide sequence ID" value="NZ_BAIZ01000086.1"/>
</dbReference>
<dbReference type="AlphaFoldDB" id="A0A318HP41"/>
<feature type="domain" description="Rubrerythrin diiron-binding" evidence="1">
    <location>
        <begin position="9"/>
        <end position="127"/>
    </location>
</feature>
<name>A0A318HP41_9BACT</name>
<dbReference type="SUPFAM" id="SSF47240">
    <property type="entry name" value="Ferritin-like"/>
    <property type="match status" value="1"/>
</dbReference>
<gene>
    <name evidence="2" type="ORF">EJ73_02802</name>
</gene>
<dbReference type="Gene3D" id="1.20.1260.10">
    <property type="match status" value="1"/>
</dbReference>
<dbReference type="Pfam" id="PF02915">
    <property type="entry name" value="Rubrerythrin"/>
    <property type="match status" value="1"/>
</dbReference>
<protein>
    <submittedName>
        <fullName evidence="2">Rubrerythrin</fullName>
    </submittedName>
</protein>